<keyword evidence="2" id="KW-1185">Reference proteome</keyword>
<protein>
    <submittedName>
        <fullName evidence="1">DUF945 domain-containing protein</fullName>
    </submittedName>
</protein>
<comment type="caution">
    <text evidence="1">The sequence shown here is derived from an EMBL/GenBank/DDBJ whole genome shotgun (WGS) entry which is preliminary data.</text>
</comment>
<dbReference type="NCBIfam" id="TIGR03299">
    <property type="entry name" value="LGT_TIGR03299"/>
    <property type="match status" value="1"/>
</dbReference>
<evidence type="ECO:0000313" key="1">
    <source>
        <dbReference type="EMBL" id="MBD1366553.1"/>
    </source>
</evidence>
<proteinExistence type="predicted"/>
<organism evidence="1 2">
    <name type="scientific">Mucilaginibacter pankratovii</name>
    <dbReference type="NCBI Taxonomy" id="2772110"/>
    <lineage>
        <taxon>Bacteria</taxon>
        <taxon>Pseudomonadati</taxon>
        <taxon>Bacteroidota</taxon>
        <taxon>Sphingobacteriia</taxon>
        <taxon>Sphingobacteriales</taxon>
        <taxon>Sphingobacteriaceae</taxon>
        <taxon>Mucilaginibacter</taxon>
    </lineage>
</organism>
<dbReference type="InterPro" id="IPR017686">
    <property type="entry name" value="Phg/plasmid-like_prot"/>
</dbReference>
<reference evidence="1 2" key="1">
    <citation type="submission" date="2020-09" db="EMBL/GenBank/DDBJ databases">
        <title>Novel species of Mucilaginibacter isolated from a glacier on the Tibetan Plateau.</title>
        <authorList>
            <person name="Liu Q."/>
            <person name="Xin Y.-H."/>
        </authorList>
    </citation>
    <scope>NUCLEOTIDE SEQUENCE [LARGE SCALE GENOMIC DNA]</scope>
    <source>
        <strain evidence="1 2">ZT4R22</strain>
    </source>
</reference>
<accession>A0ABR7WW92</accession>
<dbReference type="Pfam" id="PF06067">
    <property type="entry name" value="DUF932"/>
    <property type="match status" value="1"/>
</dbReference>
<dbReference type="InterPro" id="IPR026325">
    <property type="entry name" value="DUF932"/>
</dbReference>
<dbReference type="Proteomes" id="UP000606600">
    <property type="component" value="Unassembled WGS sequence"/>
</dbReference>
<evidence type="ECO:0000313" key="2">
    <source>
        <dbReference type="Proteomes" id="UP000606600"/>
    </source>
</evidence>
<dbReference type="RefSeq" id="WP_191191195.1">
    <property type="nucleotide sequence ID" value="NZ_JACWMY010000013.1"/>
</dbReference>
<sequence>MAHDINFNELTGKHSFFSVKGKAWHGLGQVISDYPTSAEAIKHACLDYHIEKRPLFTYDTENHNGDPETDIIIPEIEVPNFYATVRTDTEQVLGVVGNDYQILQNLNAFTFFDTIVGGKDGILYETAGALSNGSKIFITAKLPDYIRVGRNDCVEKYLFLSTSHDGLGSIQIAFTPIRIVCANTLNAALRNHTNCIKIRHTASANDKLKEAHKMMGIANSLADELEAIYNRWSRVRITDREVKRLIQLAMAPSKEVLANVQQGADDELSSHFNNMVDNVFQYAMISPTQQEDTTKGTVFGAFNAVTGYFQNVRNFKNDEAKFKSIMYGTGLQRSQSAFDLCHEFTQHGSSTLLFN</sequence>
<gene>
    <name evidence="1" type="ORF">IDJ77_22255</name>
</gene>
<name>A0ABR7WW92_9SPHI</name>
<dbReference type="EMBL" id="JACWMY010000013">
    <property type="protein sequence ID" value="MBD1366553.1"/>
    <property type="molecule type" value="Genomic_DNA"/>
</dbReference>